<gene>
    <name evidence="1" type="ORF">SAMN04488498_11961</name>
</gene>
<accession>A0A1I4DW70</accession>
<dbReference type="Pfam" id="PF06169">
    <property type="entry name" value="DUF982"/>
    <property type="match status" value="1"/>
</dbReference>
<proteinExistence type="predicted"/>
<sequence length="96" mass="10149">MPAVRFAQPVSIFVGIGFPRDVETLTEAFQVLNEWTGARGPMHTTALNVCLAALAGQAETETARLAFEAFARARGMLAPDALADAAMLAASDWIAV</sequence>
<dbReference type="Proteomes" id="UP000323300">
    <property type="component" value="Unassembled WGS sequence"/>
</dbReference>
<dbReference type="InterPro" id="IPR010385">
    <property type="entry name" value="DUF982"/>
</dbReference>
<protein>
    <recommendedName>
        <fullName evidence="3">DUF982 domain-containing protein</fullName>
    </recommendedName>
</protein>
<evidence type="ECO:0000313" key="2">
    <source>
        <dbReference type="Proteomes" id="UP000323300"/>
    </source>
</evidence>
<dbReference type="EMBL" id="FOSL01000019">
    <property type="protein sequence ID" value="SFK96151.1"/>
    <property type="molecule type" value="Genomic_DNA"/>
</dbReference>
<reference evidence="1 2" key="1">
    <citation type="submission" date="2016-10" db="EMBL/GenBank/DDBJ databases">
        <authorList>
            <person name="Varghese N."/>
            <person name="Submissions S."/>
        </authorList>
    </citation>
    <scope>NUCLEOTIDE SEQUENCE [LARGE SCALE GENOMIC DNA]</scope>
    <source>
        <strain evidence="1 2">DSM 21822</strain>
    </source>
</reference>
<dbReference type="AlphaFoldDB" id="A0A1I4DW70"/>
<dbReference type="RefSeq" id="WP_149762701.1">
    <property type="nucleotide sequence ID" value="NZ_BSPE01000062.1"/>
</dbReference>
<organism evidence="1 2">
    <name type="scientific">Neomesorhizobium albiziae</name>
    <dbReference type="NCBI Taxonomy" id="335020"/>
    <lineage>
        <taxon>Bacteria</taxon>
        <taxon>Pseudomonadati</taxon>
        <taxon>Pseudomonadota</taxon>
        <taxon>Alphaproteobacteria</taxon>
        <taxon>Hyphomicrobiales</taxon>
        <taxon>Phyllobacteriaceae</taxon>
        <taxon>Neomesorhizobium</taxon>
    </lineage>
</organism>
<evidence type="ECO:0008006" key="3">
    <source>
        <dbReference type="Google" id="ProtNLM"/>
    </source>
</evidence>
<dbReference type="Gene3D" id="6.10.250.730">
    <property type="match status" value="1"/>
</dbReference>
<evidence type="ECO:0000313" key="1">
    <source>
        <dbReference type="EMBL" id="SFK96151.1"/>
    </source>
</evidence>
<name>A0A1I4DW70_9HYPH</name>
<dbReference type="OrthoDB" id="8101421at2"/>
<keyword evidence="2" id="KW-1185">Reference proteome</keyword>